<keyword evidence="3" id="KW-1185">Reference proteome</keyword>
<protein>
    <submittedName>
        <fullName evidence="2">Uncharacterized protein</fullName>
    </submittedName>
</protein>
<dbReference type="AlphaFoldDB" id="A0A1M7JZ11"/>
<evidence type="ECO:0000313" key="3">
    <source>
        <dbReference type="Proteomes" id="UP000184184"/>
    </source>
</evidence>
<keyword evidence="1" id="KW-0175">Coiled coil</keyword>
<name>A0A1M7JZ11_9BACI</name>
<evidence type="ECO:0000313" key="2">
    <source>
        <dbReference type="EMBL" id="SHM58161.1"/>
    </source>
</evidence>
<dbReference type="Pfam" id="PF16888">
    <property type="entry name" value="YwqH-like"/>
    <property type="match status" value="1"/>
</dbReference>
<organism evidence="2 3">
    <name type="scientific">Gracilibacillus kekensis</name>
    <dbReference type="NCBI Taxonomy" id="1027249"/>
    <lineage>
        <taxon>Bacteria</taxon>
        <taxon>Bacillati</taxon>
        <taxon>Bacillota</taxon>
        <taxon>Bacilli</taxon>
        <taxon>Bacillales</taxon>
        <taxon>Bacillaceae</taxon>
        <taxon>Gracilibacillus</taxon>
    </lineage>
</organism>
<sequence length="140" mass="16594">MSDFLSDAFQIISNRSAATEEKIERLKQAKREIENEKDQAYVEIKKLLHPSLDSLWEGTEANTFDESRQEAYEYMKRKILYQYDYYIVQIDWEISQLQLQQNTLDFASTIAHQADRLWSQGEEAAEAYGRKLNELKGWLF</sequence>
<dbReference type="STRING" id="1027249.SAMN05216179_0516"/>
<proteinExistence type="predicted"/>
<dbReference type="InterPro" id="IPR031681">
    <property type="entry name" value="YwqH-like"/>
</dbReference>
<gene>
    <name evidence="2" type="ORF">SAMN05216179_0516</name>
</gene>
<feature type="coiled-coil region" evidence="1">
    <location>
        <begin position="16"/>
        <end position="43"/>
    </location>
</feature>
<evidence type="ECO:0000256" key="1">
    <source>
        <dbReference type="SAM" id="Coils"/>
    </source>
</evidence>
<reference evidence="2 3" key="1">
    <citation type="submission" date="2016-11" db="EMBL/GenBank/DDBJ databases">
        <authorList>
            <person name="Jaros S."/>
            <person name="Januszkiewicz K."/>
            <person name="Wedrychowicz H."/>
        </authorList>
    </citation>
    <scope>NUCLEOTIDE SEQUENCE [LARGE SCALE GENOMIC DNA]</scope>
    <source>
        <strain evidence="2 3">CGMCC 1.10681</strain>
    </source>
</reference>
<dbReference type="RefSeq" id="WP_425292863.1">
    <property type="nucleotide sequence ID" value="NZ_FRCZ01000001.1"/>
</dbReference>
<dbReference type="Proteomes" id="UP000184184">
    <property type="component" value="Unassembled WGS sequence"/>
</dbReference>
<dbReference type="EMBL" id="FRCZ01000001">
    <property type="protein sequence ID" value="SHM58161.1"/>
    <property type="molecule type" value="Genomic_DNA"/>
</dbReference>
<accession>A0A1M7JZ11</accession>